<dbReference type="Gene3D" id="3.40.30.10">
    <property type="entry name" value="Glutaredoxin"/>
    <property type="match status" value="1"/>
</dbReference>
<evidence type="ECO:0000256" key="1">
    <source>
        <dbReference type="ARBA" id="ARBA00004196"/>
    </source>
</evidence>
<dbReference type="PANTHER" id="PTHR42852:SF1">
    <property type="entry name" value="THIOREDOXIN-LIKE PROTEIN YNEN"/>
    <property type="match status" value="1"/>
</dbReference>
<dbReference type="InterPro" id="IPR050553">
    <property type="entry name" value="Thioredoxin_ResA/DsbE_sf"/>
</dbReference>
<dbReference type="InterPro" id="IPR036249">
    <property type="entry name" value="Thioredoxin-like_sf"/>
</dbReference>
<accession>A0A9X7VWK1</accession>
<dbReference type="InterPro" id="IPR013766">
    <property type="entry name" value="Thioredoxin_domain"/>
</dbReference>
<dbReference type="AlphaFoldDB" id="A0A9X7VWK1"/>
<dbReference type="InterPro" id="IPR013740">
    <property type="entry name" value="Redoxin"/>
</dbReference>
<dbReference type="PROSITE" id="PS00194">
    <property type="entry name" value="THIOREDOXIN_1"/>
    <property type="match status" value="1"/>
</dbReference>
<dbReference type="KEGG" id="afx:JZ786_18265"/>
<evidence type="ECO:0000259" key="3">
    <source>
        <dbReference type="PROSITE" id="PS51352"/>
    </source>
</evidence>
<name>A0A9X7VWK1_9BACL</name>
<protein>
    <submittedName>
        <fullName evidence="4">TlpA family protein disulfide reductase</fullName>
    </submittedName>
</protein>
<evidence type="ECO:0000313" key="4">
    <source>
        <dbReference type="EMBL" id="QSO46406.1"/>
    </source>
</evidence>
<reference evidence="4 5" key="1">
    <citation type="submission" date="2021-02" db="EMBL/GenBank/DDBJ databases">
        <title>Alicyclobacillus curvatus sp. nov. and Alicyclobacillus mengziensis sp. nov., two acidophilic bacteria isolated from acid mine drainage.</title>
        <authorList>
            <person name="Huang Y."/>
        </authorList>
    </citation>
    <scope>NUCLEOTIDE SEQUENCE [LARGE SCALE GENOMIC DNA]</scope>
    <source>
        <strain evidence="4 5">S30H14</strain>
    </source>
</reference>
<dbReference type="PANTHER" id="PTHR42852">
    <property type="entry name" value="THIOL:DISULFIDE INTERCHANGE PROTEIN DSBE"/>
    <property type="match status" value="1"/>
</dbReference>
<organism evidence="4 5">
    <name type="scientific">Alicyclobacillus mengziensis</name>
    <dbReference type="NCBI Taxonomy" id="2931921"/>
    <lineage>
        <taxon>Bacteria</taxon>
        <taxon>Bacillati</taxon>
        <taxon>Bacillota</taxon>
        <taxon>Bacilli</taxon>
        <taxon>Bacillales</taxon>
        <taxon>Alicyclobacillaceae</taxon>
        <taxon>Alicyclobacillus</taxon>
    </lineage>
</organism>
<feature type="domain" description="Thioredoxin" evidence="3">
    <location>
        <begin position="37"/>
        <end position="177"/>
    </location>
</feature>
<keyword evidence="2" id="KW-0201">Cytochrome c-type biogenesis</keyword>
<gene>
    <name evidence="4" type="ORF">JZ786_18265</name>
</gene>
<dbReference type="CDD" id="cd02966">
    <property type="entry name" value="TlpA_like_family"/>
    <property type="match status" value="1"/>
</dbReference>
<dbReference type="EMBL" id="CP071182">
    <property type="protein sequence ID" value="QSO46406.1"/>
    <property type="molecule type" value="Genomic_DNA"/>
</dbReference>
<dbReference type="Proteomes" id="UP000663505">
    <property type="component" value="Chromosome"/>
</dbReference>
<evidence type="ECO:0000256" key="2">
    <source>
        <dbReference type="ARBA" id="ARBA00022748"/>
    </source>
</evidence>
<dbReference type="Pfam" id="PF08534">
    <property type="entry name" value="Redoxin"/>
    <property type="match status" value="1"/>
</dbReference>
<sequence>MKLGLKWTSISAGVAILMAIVLTASPKVSAGSSNSRPYPGYIAPAFTLSELASGTPVSLSEFQGKPIFINFWASWCPPCQAETPDIVKAYQQYGNQVTFISINLTSGDSIAGVHQFVKRYGIKYPVLLDKNAAASTAYNVLAIPTSLFVNRNGVIVARFSGAIPAAELSANLQRIETS</sequence>
<dbReference type="PROSITE" id="PS51352">
    <property type="entry name" value="THIOREDOXIN_2"/>
    <property type="match status" value="1"/>
</dbReference>
<keyword evidence="5" id="KW-1185">Reference proteome</keyword>
<comment type="subcellular location">
    <subcellularLocation>
        <location evidence="1">Cell envelope</location>
    </subcellularLocation>
</comment>
<evidence type="ECO:0000313" key="5">
    <source>
        <dbReference type="Proteomes" id="UP000663505"/>
    </source>
</evidence>
<dbReference type="GO" id="GO:0016491">
    <property type="term" value="F:oxidoreductase activity"/>
    <property type="evidence" value="ECO:0007669"/>
    <property type="project" value="InterPro"/>
</dbReference>
<dbReference type="GO" id="GO:0017004">
    <property type="term" value="P:cytochrome complex assembly"/>
    <property type="evidence" value="ECO:0007669"/>
    <property type="project" value="UniProtKB-KW"/>
</dbReference>
<dbReference type="SUPFAM" id="SSF52833">
    <property type="entry name" value="Thioredoxin-like"/>
    <property type="match status" value="1"/>
</dbReference>
<dbReference type="RefSeq" id="WP_206655775.1">
    <property type="nucleotide sequence ID" value="NZ_CP071182.1"/>
</dbReference>
<proteinExistence type="predicted"/>
<dbReference type="InterPro" id="IPR017937">
    <property type="entry name" value="Thioredoxin_CS"/>
</dbReference>
<dbReference type="GO" id="GO:0030313">
    <property type="term" value="C:cell envelope"/>
    <property type="evidence" value="ECO:0007669"/>
    <property type="project" value="UniProtKB-SubCell"/>
</dbReference>